<evidence type="ECO:0000259" key="1">
    <source>
        <dbReference type="Pfam" id="PF00027"/>
    </source>
</evidence>
<dbReference type="Proteomes" id="UP001241110">
    <property type="component" value="Unassembled WGS sequence"/>
</dbReference>
<dbReference type="EMBL" id="JASJOS010000009">
    <property type="protein sequence ID" value="MDJ1483011.1"/>
    <property type="molecule type" value="Genomic_DNA"/>
</dbReference>
<proteinExistence type="predicted"/>
<feature type="domain" description="Cyclic nucleotide-binding" evidence="1">
    <location>
        <begin position="32"/>
        <end position="116"/>
    </location>
</feature>
<dbReference type="AlphaFoldDB" id="A0AAE3QTL0"/>
<comment type="caution">
    <text evidence="2">The sequence shown here is derived from an EMBL/GenBank/DDBJ whole genome shotgun (WGS) entry which is preliminary data.</text>
</comment>
<dbReference type="RefSeq" id="WP_313982485.1">
    <property type="nucleotide sequence ID" value="NZ_JASJOS010000009.1"/>
</dbReference>
<dbReference type="Gene3D" id="2.60.120.10">
    <property type="entry name" value="Jelly Rolls"/>
    <property type="match status" value="1"/>
</dbReference>
<dbReference type="InterPro" id="IPR000595">
    <property type="entry name" value="cNMP-bd_dom"/>
</dbReference>
<evidence type="ECO:0000313" key="3">
    <source>
        <dbReference type="Proteomes" id="UP001241110"/>
    </source>
</evidence>
<name>A0AAE3QTL0_9BACT</name>
<gene>
    <name evidence="2" type="ORF">QNI16_21090</name>
</gene>
<evidence type="ECO:0000313" key="2">
    <source>
        <dbReference type="EMBL" id="MDJ1483011.1"/>
    </source>
</evidence>
<dbReference type="Pfam" id="PF00027">
    <property type="entry name" value="cNMP_binding"/>
    <property type="match status" value="1"/>
</dbReference>
<accession>A0AAE3QTL0</accession>
<dbReference type="CDD" id="cd00038">
    <property type="entry name" value="CAP_ED"/>
    <property type="match status" value="1"/>
</dbReference>
<dbReference type="SUPFAM" id="SSF51206">
    <property type="entry name" value="cAMP-binding domain-like"/>
    <property type="match status" value="1"/>
</dbReference>
<organism evidence="2 3">
    <name type="scientific">Xanthocytophaga flava</name>
    <dbReference type="NCBI Taxonomy" id="3048013"/>
    <lineage>
        <taxon>Bacteria</taxon>
        <taxon>Pseudomonadati</taxon>
        <taxon>Bacteroidota</taxon>
        <taxon>Cytophagia</taxon>
        <taxon>Cytophagales</taxon>
        <taxon>Rhodocytophagaceae</taxon>
        <taxon>Xanthocytophaga</taxon>
    </lineage>
</organism>
<protein>
    <submittedName>
        <fullName evidence="2">Crp/Fnr family transcriptional regulator</fullName>
    </submittedName>
</protein>
<dbReference type="InterPro" id="IPR014710">
    <property type="entry name" value="RmlC-like_jellyroll"/>
</dbReference>
<sequence length="195" mass="23017">MYNELILNNISKHIHLEADEQAHFMSLLQPLKLKRKQIHLYRGEVCKHSTFVLSGCMRGYTTDFNGFEHILNFAPPDWWIADMYSLISGQPGHITIDAIEETEVLLLSKADQEKLYIQIPQFERFFRIITEKSLVSYQERTLENLSMTAQDRYLRFCKRYPTLINHIPQKYIASYIGVTPEFLSKMRNDLLKQNK</sequence>
<reference evidence="2" key="1">
    <citation type="submission" date="2023-05" db="EMBL/GenBank/DDBJ databases">
        <authorList>
            <person name="Zhang X."/>
        </authorList>
    </citation>
    <scope>NUCLEOTIDE SEQUENCE</scope>
    <source>
        <strain evidence="2">YF14B1</strain>
    </source>
</reference>
<dbReference type="InterPro" id="IPR018490">
    <property type="entry name" value="cNMP-bd_dom_sf"/>
</dbReference>